<evidence type="ECO:0000313" key="2">
    <source>
        <dbReference type="Proteomes" id="UP000179807"/>
    </source>
</evidence>
<dbReference type="GeneID" id="94848511"/>
<proteinExistence type="predicted"/>
<organism evidence="1 2">
    <name type="scientific">Tritrichomonas foetus</name>
    <dbReference type="NCBI Taxonomy" id="1144522"/>
    <lineage>
        <taxon>Eukaryota</taxon>
        <taxon>Metamonada</taxon>
        <taxon>Parabasalia</taxon>
        <taxon>Tritrichomonadida</taxon>
        <taxon>Tritrichomonadidae</taxon>
        <taxon>Tritrichomonas</taxon>
    </lineage>
</organism>
<protein>
    <submittedName>
        <fullName evidence="1">Uncharacterized protein</fullName>
    </submittedName>
</protein>
<sequence>MALRPVPFPTRYYALRAQPCKAAKRLYQPRALMQRQEERLEQIDEYMKYPNEERASNLDGRVDPVLHIGTFAPDEFQWATPVESQIL</sequence>
<dbReference type="RefSeq" id="XP_068370007.1">
    <property type="nucleotide sequence ID" value="XM_068513807.1"/>
</dbReference>
<dbReference type="Proteomes" id="UP000179807">
    <property type="component" value="Unassembled WGS sequence"/>
</dbReference>
<comment type="caution">
    <text evidence="1">The sequence shown here is derived from an EMBL/GenBank/DDBJ whole genome shotgun (WGS) entry which is preliminary data.</text>
</comment>
<keyword evidence="2" id="KW-1185">Reference proteome</keyword>
<dbReference type="VEuPathDB" id="TrichDB:TRFO_41499"/>
<accession>A0A1J4L034</accession>
<reference evidence="1" key="1">
    <citation type="submission" date="2016-10" db="EMBL/GenBank/DDBJ databases">
        <authorList>
            <person name="Benchimol M."/>
            <person name="Almeida L.G."/>
            <person name="Vasconcelos A.T."/>
            <person name="Perreira-Neves A."/>
            <person name="Rosa I.A."/>
            <person name="Tasca T."/>
            <person name="Bogo M.R."/>
            <person name="de Souza W."/>
        </authorList>
    </citation>
    <scope>NUCLEOTIDE SEQUENCE [LARGE SCALE GENOMIC DNA]</scope>
    <source>
        <strain evidence="1">K</strain>
    </source>
</reference>
<dbReference type="EMBL" id="MLAK01000063">
    <property type="protein sequence ID" value="OHT16871.1"/>
    <property type="molecule type" value="Genomic_DNA"/>
</dbReference>
<dbReference type="AlphaFoldDB" id="A0A1J4L034"/>
<name>A0A1J4L034_9EUKA</name>
<gene>
    <name evidence="1" type="ORF">TRFO_41499</name>
</gene>
<evidence type="ECO:0000313" key="1">
    <source>
        <dbReference type="EMBL" id="OHT16871.1"/>
    </source>
</evidence>